<dbReference type="OrthoDB" id="273230at2759"/>
<protein>
    <recommendedName>
        <fullName evidence="3">Late embryogenesis abundant protein</fullName>
    </recommendedName>
</protein>
<reference evidence="1 2" key="1">
    <citation type="journal article" date="2013" name="BMC Genomics">
        <title>The miniature genome of a carnivorous plant Genlisea aurea contains a low number of genes and short non-coding sequences.</title>
        <authorList>
            <person name="Leushkin E.V."/>
            <person name="Sutormin R.A."/>
            <person name="Nabieva E.R."/>
            <person name="Penin A.A."/>
            <person name="Kondrashov A.S."/>
            <person name="Logacheva M.D."/>
        </authorList>
    </citation>
    <scope>NUCLEOTIDE SEQUENCE [LARGE SCALE GENOMIC DNA]</scope>
</reference>
<evidence type="ECO:0008006" key="3">
    <source>
        <dbReference type="Google" id="ProtNLM"/>
    </source>
</evidence>
<dbReference type="AlphaFoldDB" id="S8CHR8"/>
<comment type="caution">
    <text evidence="1">The sequence shown here is derived from an EMBL/GenBank/DDBJ whole genome shotgun (WGS) entry which is preliminary data.</text>
</comment>
<keyword evidence="2" id="KW-1185">Reference proteome</keyword>
<proteinExistence type="predicted"/>
<name>S8CHR8_9LAMI</name>
<dbReference type="PANTHER" id="PTHR35706">
    <property type="entry name" value="F14O23.11 PROTEIN"/>
    <property type="match status" value="1"/>
</dbReference>
<evidence type="ECO:0000313" key="2">
    <source>
        <dbReference type="Proteomes" id="UP000015453"/>
    </source>
</evidence>
<organism evidence="1 2">
    <name type="scientific">Genlisea aurea</name>
    <dbReference type="NCBI Taxonomy" id="192259"/>
    <lineage>
        <taxon>Eukaryota</taxon>
        <taxon>Viridiplantae</taxon>
        <taxon>Streptophyta</taxon>
        <taxon>Embryophyta</taxon>
        <taxon>Tracheophyta</taxon>
        <taxon>Spermatophyta</taxon>
        <taxon>Magnoliopsida</taxon>
        <taxon>eudicotyledons</taxon>
        <taxon>Gunneridae</taxon>
        <taxon>Pentapetalae</taxon>
        <taxon>asterids</taxon>
        <taxon>lamiids</taxon>
        <taxon>Lamiales</taxon>
        <taxon>Lentibulariaceae</taxon>
        <taxon>Genlisea</taxon>
    </lineage>
</organism>
<dbReference type="InterPro" id="IPR053325">
    <property type="entry name" value="H3-Acetyl_Activator"/>
</dbReference>
<evidence type="ECO:0000313" key="1">
    <source>
        <dbReference type="EMBL" id="EPS66519.1"/>
    </source>
</evidence>
<dbReference type="Proteomes" id="UP000015453">
    <property type="component" value="Unassembled WGS sequence"/>
</dbReference>
<dbReference type="PANTHER" id="PTHR35706:SF1">
    <property type="entry name" value="EMBRYOGENESIS-LIKE PROTEIN"/>
    <property type="match status" value="1"/>
</dbReference>
<dbReference type="EMBL" id="AUSU01003641">
    <property type="protein sequence ID" value="EPS66519.1"/>
    <property type="molecule type" value="Genomic_DNA"/>
</dbReference>
<accession>S8CHR8</accession>
<sequence>MGLGGIRLGVLLSSLDLRKMLHRRCIDLQKLLCGRLLNHLHSLLPTKNLAPFSSRCYSARYVHAHGPRRWWISAIRFQISGNRRSYSVEIDKEVDRINLKFAEAREEIESAMESKETVYFNEEAECARTAVGEVLELYGDLLKKLPEAEKAAIQRAMGLKIEQLKAELLQLDE</sequence>
<gene>
    <name evidence="1" type="ORF">M569_08261</name>
</gene>